<protein>
    <recommendedName>
        <fullName evidence="2">Tyr recombinase domain-containing protein</fullName>
    </recommendedName>
</protein>
<dbReference type="Gene3D" id="1.10.443.10">
    <property type="entry name" value="Intergrase catalytic core"/>
    <property type="match status" value="1"/>
</dbReference>
<dbReference type="GO" id="GO:0015074">
    <property type="term" value="P:DNA integration"/>
    <property type="evidence" value="ECO:0007669"/>
    <property type="project" value="InterPro"/>
</dbReference>
<evidence type="ECO:0000259" key="2">
    <source>
        <dbReference type="PROSITE" id="PS51898"/>
    </source>
</evidence>
<accession>A0A1Q9ETX5</accession>
<dbReference type="InterPro" id="IPR011010">
    <property type="entry name" value="DNA_brk_join_enz"/>
</dbReference>
<dbReference type="SUPFAM" id="SSF56349">
    <property type="entry name" value="DNA breaking-rejoining enzymes"/>
    <property type="match status" value="1"/>
</dbReference>
<reference evidence="3 4" key="1">
    <citation type="submission" date="2016-02" db="EMBL/GenBank/DDBJ databases">
        <title>Genome analysis of coral dinoflagellate symbionts highlights evolutionary adaptations to a symbiotic lifestyle.</title>
        <authorList>
            <person name="Aranda M."/>
            <person name="Li Y."/>
            <person name="Liew Y.J."/>
            <person name="Baumgarten S."/>
            <person name="Simakov O."/>
            <person name="Wilson M."/>
            <person name="Piel J."/>
            <person name="Ashoor H."/>
            <person name="Bougouffa S."/>
            <person name="Bajic V.B."/>
            <person name="Ryu T."/>
            <person name="Ravasi T."/>
            <person name="Bayer T."/>
            <person name="Micklem G."/>
            <person name="Kim H."/>
            <person name="Bhak J."/>
            <person name="Lajeunesse T.C."/>
            <person name="Voolstra C.R."/>
        </authorList>
    </citation>
    <scope>NUCLEOTIDE SEQUENCE [LARGE SCALE GENOMIC DNA]</scope>
    <source>
        <strain evidence="3 4">CCMP2467</strain>
    </source>
</reference>
<evidence type="ECO:0000313" key="4">
    <source>
        <dbReference type="Proteomes" id="UP000186817"/>
    </source>
</evidence>
<proteinExistence type="predicted"/>
<comment type="caution">
    <text evidence="3">The sequence shown here is derived from an EMBL/GenBank/DDBJ whole genome shotgun (WGS) entry which is preliminary data.</text>
</comment>
<gene>
    <name evidence="3" type="ORF">AK812_SmicGene5378</name>
</gene>
<dbReference type="GO" id="GO:0003677">
    <property type="term" value="F:DNA binding"/>
    <property type="evidence" value="ECO:0007669"/>
    <property type="project" value="InterPro"/>
</dbReference>
<dbReference type="CDD" id="cd00397">
    <property type="entry name" value="DNA_BRE_C"/>
    <property type="match status" value="1"/>
</dbReference>
<name>A0A1Q9ETX5_SYMMI</name>
<sequence>MKYLAWLERAHGYLLERSSADTPLFPSALPYPEVAGLRLGAKGRLESADWCRVFVNALVAWCNFVVLGCPDGAGSAYEPRVAHRSVEGIRPYADKLLGEVAEFFCPEMLSGTLSCEGKRKDLEDLVASGTGACYSGVVKVGCQQLSTALPVVAERVAIPEEAGQVDPRRCLERSRAEVVDRLPDLRLPEALWGEEVVACHRVAVHEESSLLRRLWAAKMITFVPEQELPRRRDGRLLLGGLFAVRKNEKEDRLIFDRRPENATMKRLDWAKLPAGACFCRMVLAENEILRGSGDDLRNYYYTLALPPEWVRFNGFGRRVDPKLLAEAGFDAAVPHRACLRVLGMGDVNGCAIAQATHEAVLRRGGLLNKANTLVYGEPVPKSRVWQGAYLDDLLITYRLALAHRVVLDGSFRPPAPLPQDPDVMLTRAAEHAYHHANLSRAEHKAFRCETKFKAWGAEVDGVRGRAGAPLDVRRQVWQILRKIVDLGFCTKEILQRVLGFVCFICQYRREFYSLQHHIYRYIEGMKIDRWVRLPNQILDELRSIAFHLPFAFWSMRRELGRDLVATDATPTTGGATSAAVSEDLARELWRRSEVRGAPVRLDHAEDLLPGLGLFCPILEQLVAEKLVAEGCYVPESARKETSTCLMPSDKWANDLWRRAIYLANLAREAGIFFAIVYPATSWAWSMPETQQLVCRDGVSVCKVDWTAYRASEGLGAAVGRVGRCVVWVTGGLKGEIVFLRSFVLSWPVHLVNGSMAPRLRDAVLGKEYRRRLRDAAIDLVNRAGRCGGRLSRNSSVRQIDRWLEKAVVDAHGGEEKLYYVTLGVLGVQKFWRISGTALPGTWAALKAWRHLTPSRSRMPMTFYTLQAFLVVCLAKGNQAKGRERYLLWWSVMLGSWLAFTALLRPGEIYKLRVEDITLPVEGAEGVDSPGMVVVIRRPKTRRVYKTQFVLVKHESVIRWMRWWRAAHRPGKRLFPWERHQWATTFKAGLSALGLESIGFTPASMRAGGATHLFREKENLPALQYMGRWSKASTLRHYLHDAFSMYTALHFSDTATVLQREAHLHVHRLDAPPPARLVDLLRHD</sequence>
<organism evidence="3 4">
    <name type="scientific">Symbiodinium microadriaticum</name>
    <name type="common">Dinoflagellate</name>
    <name type="synonym">Zooxanthella microadriatica</name>
    <dbReference type="NCBI Taxonomy" id="2951"/>
    <lineage>
        <taxon>Eukaryota</taxon>
        <taxon>Sar</taxon>
        <taxon>Alveolata</taxon>
        <taxon>Dinophyceae</taxon>
        <taxon>Suessiales</taxon>
        <taxon>Symbiodiniaceae</taxon>
        <taxon>Symbiodinium</taxon>
    </lineage>
</organism>
<dbReference type="PROSITE" id="PS51898">
    <property type="entry name" value="TYR_RECOMBINASE"/>
    <property type="match status" value="1"/>
</dbReference>
<dbReference type="InterPro" id="IPR013762">
    <property type="entry name" value="Integrase-like_cat_sf"/>
</dbReference>
<keyword evidence="1" id="KW-0233">DNA recombination</keyword>
<feature type="domain" description="Tyr recombinase" evidence="2">
    <location>
        <begin position="857"/>
        <end position="1050"/>
    </location>
</feature>
<keyword evidence="4" id="KW-1185">Reference proteome</keyword>
<dbReference type="InterPro" id="IPR002104">
    <property type="entry name" value="Integrase_catalytic"/>
</dbReference>
<dbReference type="OrthoDB" id="469438at2759"/>
<evidence type="ECO:0000256" key="1">
    <source>
        <dbReference type="ARBA" id="ARBA00023172"/>
    </source>
</evidence>
<dbReference type="Proteomes" id="UP000186817">
    <property type="component" value="Unassembled WGS sequence"/>
</dbReference>
<dbReference type="AlphaFoldDB" id="A0A1Q9ETX5"/>
<dbReference type="EMBL" id="LSRX01000070">
    <property type="protein sequence ID" value="OLQ10858.1"/>
    <property type="molecule type" value="Genomic_DNA"/>
</dbReference>
<evidence type="ECO:0000313" key="3">
    <source>
        <dbReference type="EMBL" id="OLQ10858.1"/>
    </source>
</evidence>
<dbReference type="GO" id="GO:0006310">
    <property type="term" value="P:DNA recombination"/>
    <property type="evidence" value="ECO:0007669"/>
    <property type="project" value="UniProtKB-KW"/>
</dbReference>